<dbReference type="GO" id="GO:0000972">
    <property type="term" value="P:transcription-dependent tethering of RNA polymerase II gene DNA at nuclear periphery"/>
    <property type="evidence" value="ECO:0007669"/>
    <property type="project" value="TreeGrafter"/>
</dbReference>
<dbReference type="GeneID" id="5235753"/>
<dbReference type="OrthoDB" id="103454at2759"/>
<dbReference type="PANTHER" id="PTHR13405">
    <property type="entry name" value="NUCLEAR PORE COMPLEX PROTEIN NUP133"/>
    <property type="match status" value="1"/>
</dbReference>
<dbReference type="OMA" id="HVATLLW"/>
<dbReference type="KEGG" id="lel:PVL30_000608"/>
<evidence type="ECO:0000256" key="1">
    <source>
        <dbReference type="ARBA" id="ARBA00004123"/>
    </source>
</evidence>
<feature type="region of interest" description="Disordered" evidence="5">
    <location>
        <begin position="1"/>
        <end position="31"/>
    </location>
</feature>
<dbReference type="STRING" id="379508.A5DTE1"/>
<dbReference type="InterPro" id="IPR037624">
    <property type="entry name" value="Nup133-like"/>
</dbReference>
<dbReference type="GO" id="GO:0016973">
    <property type="term" value="P:poly(A)+ mRNA export from nucleus"/>
    <property type="evidence" value="ECO:0007669"/>
    <property type="project" value="TreeGrafter"/>
</dbReference>
<name>A5DTE1_LODEL</name>
<protein>
    <recommendedName>
        <fullName evidence="6">Nucleoporin Nup133/Nup155-like N-terminal domain-containing protein</fullName>
    </recommendedName>
</protein>
<dbReference type="GO" id="GO:0006606">
    <property type="term" value="P:protein import into nucleus"/>
    <property type="evidence" value="ECO:0007669"/>
    <property type="project" value="TreeGrafter"/>
</dbReference>
<sequence>MTSIFKPRRNVELPQDVGTTPTTTSSNVSPAVSANTSASAVVATKNKFYCVSKLPGIPSSFEQSHSFINAYSDSESNYSLVISNDSIYVWPYRSADTTPFSIHFPLDKSRFQLPMAILTRPSSGTGQDPGLVILDSVSGLVKFYESVQHAPTLGLINDKSLELTVNLYRGEYITMAENVEPAGIVVATSLQRCIVISLRDFKSKPHLSTLEILNPSSGILAKFFKHTESEIVAIRSGEIKDHGTVQQILILDSEGTFYSVCYNLLSANAAPYVDKKNSFKQNLYTDVTLTGPSTSAKYLDVWPLKESNYYLVLCRIDGKLLLATFGADHSGVLFYGSHHLKSAEEAEKSEALKNGKNVSIPKLFLPKPGKTAFVISGTSIIMTDINNMYVESRQSFSYHRPRWEDIVQLQPTTAIIGYGYEDQSNITNPAIILITKEFGVLRCERFAKETTAEEISDPVVLVKSHIEQAVFYSESSEIDFSLSHYQTFDEETIKLAVNKIVDEVINSTSPYLPATLPSTTDLLELKVKLLKVLTLYCDKNFPTLNLIPHIEAKLEKASSLLNLSKYLNANPSYKEEFEKATKDNRNDGNTQLTLTQNIDDAGFIFAKFFKVLFKDNYSLAAVIVATLYNGVYSAHQSNEGNNAITSVSTSSWLYEKSSLLQDTEQYFIHEFADGKSQERQNACYIVQMLYHFTTSRVIYLKDTGDLEKTETVQNWFNLRKPHWMSVLLKLDLNEEATQIAEQYHDFEALARILDSAREFKLALVEQLPYARYFNQYGYPFAASVYLHYIKEDKIQDLLLQFTNYKSFLYRFFDENPKQTASISWVRYLLDNEYARASNALDTAIDSPNDQTIDNQLTQLSVLKLLTVSAIAAGSAETVNSNLSTINKEILKLQTQVFLRDAIANNGSIEAISETYFMNHYVSASVDKEAARLAVGGTNFELFVKNKPLAIPTIIDLLTIILPQLLNNLGYLYALKITKTVNDEKLNEYLVLVTLLRLLTIAVDSKKITHQKGKNLEEAFKRQVQESILYKTLESHPDTIPYLDKLLNNLLLAKEYNDQYSSKTLNDELLEELKRLLKNKGFKQWVEVTKEQAKITIMEFAH</sequence>
<feature type="domain" description="Nucleoporin Nup133/Nup155-like N-terminal" evidence="6">
    <location>
        <begin position="44"/>
        <end position="442"/>
    </location>
</feature>
<keyword evidence="4" id="KW-0539">Nucleus</keyword>
<evidence type="ECO:0000256" key="5">
    <source>
        <dbReference type="SAM" id="MobiDB-lite"/>
    </source>
</evidence>
<evidence type="ECO:0000259" key="6">
    <source>
        <dbReference type="Pfam" id="PF08801"/>
    </source>
</evidence>
<accession>A5DTE1</accession>
<gene>
    <name evidence="7" type="ORF">LELG_00627</name>
</gene>
<dbReference type="InterPro" id="IPR014908">
    <property type="entry name" value="Nucleoporin_Nup133/Nup155_N"/>
</dbReference>
<dbReference type="HOGENOM" id="CLU_002493_1_0_1"/>
<comment type="subcellular location">
    <subcellularLocation>
        <location evidence="1">Nucleus</location>
    </subcellularLocation>
</comment>
<proteinExistence type="inferred from homology"/>
<dbReference type="AlphaFoldDB" id="A5DTE1"/>
<dbReference type="EMBL" id="CH981524">
    <property type="protein sequence ID" value="EDK42449.1"/>
    <property type="molecule type" value="Genomic_DNA"/>
</dbReference>
<dbReference type="FunCoup" id="A5DTE1">
    <property type="interactions" value="127"/>
</dbReference>
<reference evidence="7 8" key="1">
    <citation type="journal article" date="2009" name="Nature">
        <title>Evolution of pathogenicity and sexual reproduction in eight Candida genomes.</title>
        <authorList>
            <person name="Butler G."/>
            <person name="Rasmussen M.D."/>
            <person name="Lin M.F."/>
            <person name="Santos M.A."/>
            <person name="Sakthikumar S."/>
            <person name="Munro C.A."/>
            <person name="Rheinbay E."/>
            <person name="Grabherr M."/>
            <person name="Forche A."/>
            <person name="Reedy J.L."/>
            <person name="Agrafioti I."/>
            <person name="Arnaud M.B."/>
            <person name="Bates S."/>
            <person name="Brown A.J."/>
            <person name="Brunke S."/>
            <person name="Costanzo M.C."/>
            <person name="Fitzpatrick D.A."/>
            <person name="de Groot P.W."/>
            <person name="Harris D."/>
            <person name="Hoyer L.L."/>
            <person name="Hube B."/>
            <person name="Klis F.M."/>
            <person name="Kodira C."/>
            <person name="Lennard N."/>
            <person name="Logue M.E."/>
            <person name="Martin R."/>
            <person name="Neiman A.M."/>
            <person name="Nikolaou E."/>
            <person name="Quail M.A."/>
            <person name="Quinn J."/>
            <person name="Santos M.C."/>
            <person name="Schmitzberger F.F."/>
            <person name="Sherlock G."/>
            <person name="Shah P."/>
            <person name="Silverstein K.A."/>
            <person name="Skrzypek M.S."/>
            <person name="Soll D."/>
            <person name="Staggs R."/>
            <person name="Stansfield I."/>
            <person name="Stumpf M.P."/>
            <person name="Sudbery P.E."/>
            <person name="Srikantha T."/>
            <person name="Zeng Q."/>
            <person name="Berman J."/>
            <person name="Berriman M."/>
            <person name="Heitman J."/>
            <person name="Gow N.A."/>
            <person name="Lorenz M.C."/>
            <person name="Birren B.W."/>
            <person name="Kellis M."/>
            <person name="Cuomo C.A."/>
        </authorList>
    </citation>
    <scope>NUCLEOTIDE SEQUENCE [LARGE SCALE GENOMIC DNA]</scope>
    <source>
        <strain evidence="8">ATCC 11503 / BCRC 21390 / CBS 2605 / JCM 1781 / NBRC 1676 / NRRL YB-4239</strain>
    </source>
</reference>
<organism evidence="7 8">
    <name type="scientific">Lodderomyces elongisporus (strain ATCC 11503 / CBS 2605 / JCM 1781 / NBRC 1676 / NRRL YB-4239)</name>
    <name type="common">Yeast</name>
    <name type="synonym">Saccharomyces elongisporus</name>
    <dbReference type="NCBI Taxonomy" id="379508"/>
    <lineage>
        <taxon>Eukaryota</taxon>
        <taxon>Fungi</taxon>
        <taxon>Dikarya</taxon>
        <taxon>Ascomycota</taxon>
        <taxon>Saccharomycotina</taxon>
        <taxon>Pichiomycetes</taxon>
        <taxon>Debaryomycetaceae</taxon>
        <taxon>Candida/Lodderomyces clade</taxon>
        <taxon>Lodderomyces</taxon>
    </lineage>
</organism>
<dbReference type="VEuPathDB" id="FungiDB:LELG_00627"/>
<dbReference type="Proteomes" id="UP000001996">
    <property type="component" value="Unassembled WGS sequence"/>
</dbReference>
<keyword evidence="3" id="KW-0813">Transport</keyword>
<dbReference type="eggNOG" id="KOG4121">
    <property type="taxonomic scope" value="Eukaryota"/>
</dbReference>
<keyword evidence="8" id="KW-1185">Reference proteome</keyword>
<evidence type="ECO:0000313" key="7">
    <source>
        <dbReference type="EMBL" id="EDK42449.1"/>
    </source>
</evidence>
<dbReference type="GO" id="GO:0017056">
    <property type="term" value="F:structural constituent of nuclear pore"/>
    <property type="evidence" value="ECO:0007669"/>
    <property type="project" value="InterPro"/>
</dbReference>
<evidence type="ECO:0000256" key="4">
    <source>
        <dbReference type="ARBA" id="ARBA00023242"/>
    </source>
</evidence>
<dbReference type="SUPFAM" id="SSF117289">
    <property type="entry name" value="Nucleoporin domain"/>
    <property type="match status" value="1"/>
</dbReference>
<dbReference type="InParanoid" id="A5DTE1"/>
<dbReference type="PANTHER" id="PTHR13405:SF11">
    <property type="entry name" value="NUCLEAR PORE COMPLEX PROTEIN NUP133"/>
    <property type="match status" value="1"/>
</dbReference>
<dbReference type="Pfam" id="PF08801">
    <property type="entry name" value="Nucleoporin_N"/>
    <property type="match status" value="1"/>
</dbReference>
<comment type="similarity">
    <text evidence="2">Belongs to the nucleoporin Nup133 family.</text>
</comment>
<dbReference type="InterPro" id="IPR015943">
    <property type="entry name" value="WD40/YVTN_repeat-like_dom_sf"/>
</dbReference>
<dbReference type="Gene3D" id="2.130.10.10">
    <property type="entry name" value="YVTN repeat-like/Quinoprotein amine dehydrogenase"/>
    <property type="match status" value="1"/>
</dbReference>
<evidence type="ECO:0000256" key="3">
    <source>
        <dbReference type="ARBA" id="ARBA00022448"/>
    </source>
</evidence>
<evidence type="ECO:0000256" key="2">
    <source>
        <dbReference type="ARBA" id="ARBA00005569"/>
    </source>
</evidence>
<dbReference type="GO" id="GO:0031080">
    <property type="term" value="C:nuclear pore outer ring"/>
    <property type="evidence" value="ECO:0007669"/>
    <property type="project" value="TreeGrafter"/>
</dbReference>
<evidence type="ECO:0000313" key="8">
    <source>
        <dbReference type="Proteomes" id="UP000001996"/>
    </source>
</evidence>
<feature type="compositionally biased region" description="Low complexity" evidence="5">
    <location>
        <begin position="19"/>
        <end position="31"/>
    </location>
</feature>